<reference evidence="1 2" key="1">
    <citation type="submission" date="2019-02" db="EMBL/GenBank/DDBJ databases">
        <title>Deep-cultivation of Planctomycetes and their phenomic and genomic characterization uncovers novel biology.</title>
        <authorList>
            <person name="Wiegand S."/>
            <person name="Jogler M."/>
            <person name="Boedeker C."/>
            <person name="Pinto D."/>
            <person name="Vollmers J."/>
            <person name="Rivas-Marin E."/>
            <person name="Kohn T."/>
            <person name="Peeters S.H."/>
            <person name="Heuer A."/>
            <person name="Rast P."/>
            <person name="Oberbeckmann S."/>
            <person name="Bunk B."/>
            <person name="Jeske O."/>
            <person name="Meyerdierks A."/>
            <person name="Storesund J.E."/>
            <person name="Kallscheuer N."/>
            <person name="Luecker S."/>
            <person name="Lage O.M."/>
            <person name="Pohl T."/>
            <person name="Merkel B.J."/>
            <person name="Hornburger P."/>
            <person name="Mueller R.-W."/>
            <person name="Bruemmer F."/>
            <person name="Labrenz M."/>
            <person name="Spormann A.M."/>
            <person name="Op Den Camp H."/>
            <person name="Overmann J."/>
            <person name="Amann R."/>
            <person name="Jetten M.S.M."/>
            <person name="Mascher T."/>
            <person name="Medema M.H."/>
            <person name="Devos D.P."/>
            <person name="Kaster A.-K."/>
            <person name="Ovreas L."/>
            <person name="Rohde M."/>
            <person name="Galperin M.Y."/>
            <person name="Jogler C."/>
        </authorList>
    </citation>
    <scope>NUCLEOTIDE SEQUENCE [LARGE SCALE GENOMIC DNA]</scope>
    <source>
        <strain evidence="1 2">Poly41</strain>
    </source>
</reference>
<dbReference type="OrthoDB" id="282243at2"/>
<dbReference type="InterPro" id="IPR026406">
    <property type="entry name" value="Ver/Plancto_CHP"/>
</dbReference>
<accession>A0A5C6E4C8</accession>
<organism evidence="1 2">
    <name type="scientific">Novipirellula artificiosorum</name>
    <dbReference type="NCBI Taxonomy" id="2528016"/>
    <lineage>
        <taxon>Bacteria</taxon>
        <taxon>Pseudomonadati</taxon>
        <taxon>Planctomycetota</taxon>
        <taxon>Planctomycetia</taxon>
        <taxon>Pirellulales</taxon>
        <taxon>Pirellulaceae</taxon>
        <taxon>Novipirellula</taxon>
    </lineage>
</organism>
<dbReference type="RefSeq" id="WP_146524509.1">
    <property type="nucleotide sequence ID" value="NZ_SJPV01000001.1"/>
</dbReference>
<evidence type="ECO:0000313" key="2">
    <source>
        <dbReference type="Proteomes" id="UP000319143"/>
    </source>
</evidence>
<dbReference type="NCBIfam" id="TIGR04138">
    <property type="entry name" value="Plancto_Ver_chp"/>
    <property type="match status" value="1"/>
</dbReference>
<comment type="caution">
    <text evidence="1">The sequence shown here is derived from an EMBL/GenBank/DDBJ whole genome shotgun (WGS) entry which is preliminary data.</text>
</comment>
<dbReference type="AlphaFoldDB" id="A0A5C6E4C8"/>
<evidence type="ECO:0000313" key="1">
    <source>
        <dbReference type="EMBL" id="TWU42441.1"/>
    </source>
</evidence>
<keyword evidence="2" id="KW-1185">Reference proteome</keyword>
<name>A0A5C6E4C8_9BACT</name>
<dbReference type="EMBL" id="SJPV01000001">
    <property type="protein sequence ID" value="TWU42441.1"/>
    <property type="molecule type" value="Genomic_DNA"/>
</dbReference>
<dbReference type="Proteomes" id="UP000319143">
    <property type="component" value="Unassembled WGS sequence"/>
</dbReference>
<protein>
    <submittedName>
        <fullName evidence="1">Uncharacterized protein</fullName>
    </submittedName>
</protein>
<gene>
    <name evidence="1" type="ORF">Poly41_07380</name>
</gene>
<proteinExistence type="predicted"/>
<sequence>MTTPLQAIRDLLVEDPRYRIEAYQFIRESLHYAHENFSIEEEAEKEDRLRRSATGPKHVTGQQLCEACRRYAIDQYGYLAKMVLSNWGIRSTSDLGELVYNLIRIEQMRKSDSDRREDFNDVFDFGDAFEPQFELVPREADQA</sequence>